<evidence type="ECO:0000256" key="3">
    <source>
        <dbReference type="ARBA" id="ARBA00022679"/>
    </source>
</evidence>
<dbReference type="AlphaFoldDB" id="A0A382G156"/>
<name>A0A382G156_9ZZZZ</name>
<evidence type="ECO:0000256" key="2">
    <source>
        <dbReference type="ARBA" id="ARBA00022516"/>
    </source>
</evidence>
<feature type="transmembrane region" description="Helical" evidence="10">
    <location>
        <begin position="46"/>
        <end position="65"/>
    </location>
</feature>
<reference evidence="11" key="1">
    <citation type="submission" date="2018-05" db="EMBL/GenBank/DDBJ databases">
        <authorList>
            <person name="Lanie J.A."/>
            <person name="Ng W.-L."/>
            <person name="Kazmierczak K.M."/>
            <person name="Andrzejewski T.M."/>
            <person name="Davidsen T.M."/>
            <person name="Wayne K.J."/>
            <person name="Tettelin H."/>
            <person name="Glass J.I."/>
            <person name="Rusch D."/>
            <person name="Podicherti R."/>
            <person name="Tsui H.-C.T."/>
            <person name="Winkler M.E."/>
        </authorList>
    </citation>
    <scope>NUCLEOTIDE SEQUENCE</scope>
</reference>
<keyword evidence="4 10" id="KW-0812">Transmembrane</keyword>
<keyword evidence="8" id="KW-0594">Phospholipid biosynthesis</keyword>
<evidence type="ECO:0000256" key="5">
    <source>
        <dbReference type="ARBA" id="ARBA00022989"/>
    </source>
</evidence>
<evidence type="ECO:0008006" key="12">
    <source>
        <dbReference type="Google" id="ProtNLM"/>
    </source>
</evidence>
<feature type="transmembrane region" description="Helical" evidence="10">
    <location>
        <begin position="108"/>
        <end position="126"/>
    </location>
</feature>
<evidence type="ECO:0000256" key="1">
    <source>
        <dbReference type="ARBA" id="ARBA00022475"/>
    </source>
</evidence>
<keyword evidence="9" id="KW-1208">Phospholipid metabolism</keyword>
<keyword evidence="6" id="KW-0443">Lipid metabolism</keyword>
<dbReference type="GO" id="GO:0043772">
    <property type="term" value="F:acyl-phosphate glycerol-3-phosphate acyltransferase activity"/>
    <property type="evidence" value="ECO:0007669"/>
    <property type="project" value="InterPro"/>
</dbReference>
<keyword evidence="5 10" id="KW-1133">Transmembrane helix</keyword>
<evidence type="ECO:0000256" key="7">
    <source>
        <dbReference type="ARBA" id="ARBA00023136"/>
    </source>
</evidence>
<accession>A0A382G156</accession>
<proteinExistence type="predicted"/>
<organism evidence="11">
    <name type="scientific">marine metagenome</name>
    <dbReference type="NCBI Taxonomy" id="408172"/>
    <lineage>
        <taxon>unclassified sequences</taxon>
        <taxon>metagenomes</taxon>
        <taxon>ecological metagenomes</taxon>
    </lineage>
</organism>
<evidence type="ECO:0000256" key="8">
    <source>
        <dbReference type="ARBA" id="ARBA00023209"/>
    </source>
</evidence>
<protein>
    <recommendedName>
        <fullName evidence="12">Acyl-phosphate glycerol 3-phosphate acyltransferase</fullName>
    </recommendedName>
</protein>
<dbReference type="PANTHER" id="PTHR30309">
    <property type="entry name" value="INNER MEMBRANE PROTEIN YGIH"/>
    <property type="match status" value="1"/>
</dbReference>
<keyword evidence="3" id="KW-0808">Transferase</keyword>
<dbReference type="PANTHER" id="PTHR30309:SF0">
    <property type="entry name" value="GLYCEROL-3-PHOSPHATE ACYLTRANSFERASE-RELATED"/>
    <property type="match status" value="1"/>
</dbReference>
<keyword evidence="2" id="KW-0444">Lipid biosynthesis</keyword>
<sequence length="174" mass="18944">MGSGNAGASNVTSELGWKYGILTGVLDVLKAYIPSQLVLNIYSESFHTLDMMVLAGTGAILGHIYPFILDFRGGKGVACYIGMLLAINWQIGLIVIIGLILLTIITDFVSIGSITLYIFIPILAYISGEYSDIAIRCTVVLCIVGIIKHWINIQRMLNGTETGLRSVFKKNKTK</sequence>
<dbReference type="Pfam" id="PF02660">
    <property type="entry name" value="G3P_acyltransf"/>
    <property type="match status" value="1"/>
</dbReference>
<dbReference type="GO" id="GO:0008654">
    <property type="term" value="P:phospholipid biosynthetic process"/>
    <property type="evidence" value="ECO:0007669"/>
    <property type="project" value="UniProtKB-KW"/>
</dbReference>
<evidence type="ECO:0000313" key="11">
    <source>
        <dbReference type="EMBL" id="SVB67931.1"/>
    </source>
</evidence>
<gene>
    <name evidence="11" type="ORF">METZ01_LOCUS220785</name>
</gene>
<evidence type="ECO:0000256" key="4">
    <source>
        <dbReference type="ARBA" id="ARBA00022692"/>
    </source>
</evidence>
<evidence type="ECO:0000256" key="10">
    <source>
        <dbReference type="SAM" id="Phobius"/>
    </source>
</evidence>
<feature type="transmembrane region" description="Helical" evidence="10">
    <location>
        <begin position="77"/>
        <end position="102"/>
    </location>
</feature>
<keyword evidence="1" id="KW-1003">Cell membrane</keyword>
<evidence type="ECO:0000256" key="6">
    <source>
        <dbReference type="ARBA" id="ARBA00023098"/>
    </source>
</evidence>
<dbReference type="InterPro" id="IPR003811">
    <property type="entry name" value="G3P_acylTferase_PlsY"/>
</dbReference>
<dbReference type="SMART" id="SM01207">
    <property type="entry name" value="G3P_acyltransf"/>
    <property type="match status" value="1"/>
</dbReference>
<dbReference type="EMBL" id="UINC01052514">
    <property type="protein sequence ID" value="SVB67931.1"/>
    <property type="molecule type" value="Genomic_DNA"/>
</dbReference>
<evidence type="ECO:0000256" key="9">
    <source>
        <dbReference type="ARBA" id="ARBA00023264"/>
    </source>
</evidence>
<keyword evidence="7 10" id="KW-0472">Membrane</keyword>
<dbReference type="GO" id="GO:0005886">
    <property type="term" value="C:plasma membrane"/>
    <property type="evidence" value="ECO:0007669"/>
    <property type="project" value="InterPro"/>
</dbReference>